<organism evidence="1 2">
    <name type="scientific">Pleodorina starrii</name>
    <dbReference type="NCBI Taxonomy" id="330485"/>
    <lineage>
        <taxon>Eukaryota</taxon>
        <taxon>Viridiplantae</taxon>
        <taxon>Chlorophyta</taxon>
        <taxon>core chlorophytes</taxon>
        <taxon>Chlorophyceae</taxon>
        <taxon>CS clade</taxon>
        <taxon>Chlamydomonadales</taxon>
        <taxon>Volvocaceae</taxon>
        <taxon>Pleodorina</taxon>
    </lineage>
</organism>
<proteinExistence type="predicted"/>
<evidence type="ECO:0000313" key="2">
    <source>
        <dbReference type="Proteomes" id="UP001165080"/>
    </source>
</evidence>
<reference evidence="1 2" key="1">
    <citation type="journal article" date="2023" name="Commun. Biol.">
        <title>Reorganization of the ancestral sex-determining regions during the evolution of trioecy in Pleodorina starrii.</title>
        <authorList>
            <person name="Takahashi K."/>
            <person name="Suzuki S."/>
            <person name="Kawai-Toyooka H."/>
            <person name="Yamamoto K."/>
            <person name="Hamaji T."/>
            <person name="Ootsuki R."/>
            <person name="Yamaguchi H."/>
            <person name="Kawachi M."/>
            <person name="Higashiyama T."/>
            <person name="Nozaki H."/>
        </authorList>
    </citation>
    <scope>NUCLEOTIDE SEQUENCE [LARGE SCALE GENOMIC DNA]</scope>
    <source>
        <strain evidence="1 2">NIES-4479</strain>
    </source>
</reference>
<dbReference type="EMBL" id="BRXU01000002">
    <property type="protein sequence ID" value="GLC48826.1"/>
    <property type="molecule type" value="Genomic_DNA"/>
</dbReference>
<dbReference type="AlphaFoldDB" id="A0A9W6EY85"/>
<dbReference type="Proteomes" id="UP001165080">
    <property type="component" value="Unassembled WGS sequence"/>
</dbReference>
<accession>A0A9W6EY85</accession>
<gene>
    <name evidence="1" type="primary">PLEST005850</name>
    <name evidence="1" type="ORF">PLESTB_000152800</name>
</gene>
<keyword evidence="2" id="KW-1185">Reference proteome</keyword>
<comment type="caution">
    <text evidence="1">The sequence shown here is derived from an EMBL/GenBank/DDBJ whole genome shotgun (WGS) entry which is preliminary data.</text>
</comment>
<name>A0A9W6EY85_9CHLO</name>
<evidence type="ECO:0000313" key="1">
    <source>
        <dbReference type="EMBL" id="GLC48826.1"/>
    </source>
</evidence>
<sequence>MDLAKQLAEQYLWDLSVDDFGICFSQSTDTVSVASAAKRNQQDRWERYLGRVHEYRQGRGDTDPFVAYVFSVRNDGATKAILGGQRALAMFTGETWSQAFERDFGGIPAHESFSLTQPQQPYAQPDALVFQLPAGSLPWYDAFLQHTRHGYLLRLLDGLWAMPDYDSTKACALRRPALVRVQGLVRPAARATCTGGPQSRACTCSTPCMRGLQSPRSTNSLWRKGESTKGRA</sequence>
<protein>
    <submittedName>
        <fullName evidence="1">Uncharacterized protein</fullName>
    </submittedName>
</protein>